<organism evidence="2 3">
    <name type="scientific">Undibacterium fentianense</name>
    <dbReference type="NCBI Taxonomy" id="2828728"/>
    <lineage>
        <taxon>Bacteria</taxon>
        <taxon>Pseudomonadati</taxon>
        <taxon>Pseudomonadota</taxon>
        <taxon>Betaproteobacteria</taxon>
        <taxon>Burkholderiales</taxon>
        <taxon>Oxalobacteraceae</taxon>
        <taxon>Undibacterium</taxon>
    </lineage>
</organism>
<dbReference type="CDD" id="cd03116">
    <property type="entry name" value="MobB"/>
    <property type="match status" value="1"/>
</dbReference>
<dbReference type="SUPFAM" id="SSF52540">
    <property type="entry name" value="P-loop containing nucleoside triphosphate hydrolases"/>
    <property type="match status" value="1"/>
</dbReference>
<dbReference type="GO" id="GO:0005525">
    <property type="term" value="F:GTP binding"/>
    <property type="evidence" value="ECO:0007669"/>
    <property type="project" value="InterPro"/>
</dbReference>
<dbReference type="InterPro" id="IPR027417">
    <property type="entry name" value="P-loop_NTPase"/>
</dbReference>
<feature type="domain" description="Molybdopterin-guanine dinucleotide biosynthesis protein B (MobB)" evidence="1">
    <location>
        <begin position="6"/>
        <end position="137"/>
    </location>
</feature>
<keyword evidence="3" id="KW-1185">Reference proteome</keyword>
<evidence type="ECO:0000259" key="1">
    <source>
        <dbReference type="Pfam" id="PF03205"/>
    </source>
</evidence>
<dbReference type="NCBIfam" id="TIGR00176">
    <property type="entry name" value="mobB"/>
    <property type="match status" value="1"/>
</dbReference>
<name>A0A941E0M7_9BURK</name>
<dbReference type="Gene3D" id="3.40.50.300">
    <property type="entry name" value="P-loop containing nucleotide triphosphate hydrolases"/>
    <property type="match status" value="1"/>
</dbReference>
<dbReference type="Proteomes" id="UP000678545">
    <property type="component" value="Unassembled WGS sequence"/>
</dbReference>
<dbReference type="RefSeq" id="WP_212674275.1">
    <property type="nucleotide sequence ID" value="NZ_JAGSPJ010000001.1"/>
</dbReference>
<evidence type="ECO:0000313" key="3">
    <source>
        <dbReference type="Proteomes" id="UP000678545"/>
    </source>
</evidence>
<protein>
    <submittedName>
        <fullName evidence="2">Molybdopterin-guanine dinucleotide biosynthesis protein B</fullName>
    </submittedName>
</protein>
<gene>
    <name evidence="2" type="primary">mobB</name>
    <name evidence="2" type="ORF">KDM90_04115</name>
</gene>
<accession>A0A941E0M7</accession>
<dbReference type="EMBL" id="JAGSPJ010000001">
    <property type="protein sequence ID" value="MBR7799176.1"/>
    <property type="molecule type" value="Genomic_DNA"/>
</dbReference>
<evidence type="ECO:0000313" key="2">
    <source>
        <dbReference type="EMBL" id="MBR7799176.1"/>
    </source>
</evidence>
<dbReference type="AlphaFoldDB" id="A0A941E0M7"/>
<dbReference type="InterPro" id="IPR052539">
    <property type="entry name" value="MGD_biosynthesis_adapter"/>
</dbReference>
<comment type="caution">
    <text evidence="2">The sequence shown here is derived from an EMBL/GenBank/DDBJ whole genome shotgun (WGS) entry which is preliminary data.</text>
</comment>
<dbReference type="GO" id="GO:0006777">
    <property type="term" value="P:Mo-molybdopterin cofactor biosynthetic process"/>
    <property type="evidence" value="ECO:0007669"/>
    <property type="project" value="InterPro"/>
</dbReference>
<reference evidence="2" key="1">
    <citation type="submission" date="2021-04" db="EMBL/GenBank/DDBJ databases">
        <title>novel species isolated from subtropical streams in China.</title>
        <authorList>
            <person name="Lu H."/>
        </authorList>
    </citation>
    <scope>NUCLEOTIDE SEQUENCE</scope>
    <source>
        <strain evidence="2">FT137W</strain>
    </source>
</reference>
<sequence>MDSALLGIVGWSGSGKTSLLEYVIQGLVKHRMKVNVIKHSHHDVILEPAHKDSARFRSAGAGQVVLASPYRFAIMEELRNSPEPTLHELLTKLDDADITLVEGFKWEAIDKIEVLRPSLGKLPLYPDDPHVVAVASDVARPIDCPSELAWLDLNSPEDVLIWIKQRYITAV</sequence>
<proteinExistence type="predicted"/>
<dbReference type="InterPro" id="IPR004435">
    <property type="entry name" value="MobB_dom"/>
</dbReference>
<dbReference type="Pfam" id="PF03205">
    <property type="entry name" value="MobB"/>
    <property type="match status" value="1"/>
</dbReference>
<dbReference type="PANTHER" id="PTHR40072:SF1">
    <property type="entry name" value="MOLYBDOPTERIN-GUANINE DINUCLEOTIDE BIOSYNTHESIS ADAPTER PROTEIN"/>
    <property type="match status" value="1"/>
</dbReference>
<dbReference type="PANTHER" id="PTHR40072">
    <property type="entry name" value="MOLYBDOPTERIN-GUANINE DINUCLEOTIDE BIOSYNTHESIS ADAPTER PROTEIN-RELATED"/>
    <property type="match status" value="1"/>
</dbReference>